<accession>A0A0G0HLZ1</accession>
<evidence type="ECO:0000259" key="2">
    <source>
        <dbReference type="Pfam" id="PF00534"/>
    </source>
</evidence>
<protein>
    <recommendedName>
        <fullName evidence="2">Glycosyl transferase family 1 domain-containing protein</fullName>
    </recommendedName>
</protein>
<gene>
    <name evidence="3" type="ORF">US62_C0031G0004</name>
</gene>
<dbReference type="AlphaFoldDB" id="A0A0G0HLZ1"/>
<dbReference type="InterPro" id="IPR001296">
    <property type="entry name" value="Glyco_trans_1"/>
</dbReference>
<dbReference type="CDD" id="cd03801">
    <property type="entry name" value="GT4_PimA-like"/>
    <property type="match status" value="1"/>
</dbReference>
<evidence type="ECO:0000256" key="1">
    <source>
        <dbReference type="ARBA" id="ARBA00022679"/>
    </source>
</evidence>
<organism evidence="3 4">
    <name type="scientific">Candidatus Woesebacteria bacterium GW2011_GWA1_37_8</name>
    <dbReference type="NCBI Taxonomy" id="1618546"/>
    <lineage>
        <taxon>Bacteria</taxon>
        <taxon>Candidatus Woeseibacteriota</taxon>
    </lineage>
</organism>
<evidence type="ECO:0000313" key="4">
    <source>
        <dbReference type="Proteomes" id="UP000034603"/>
    </source>
</evidence>
<evidence type="ECO:0000313" key="3">
    <source>
        <dbReference type="EMBL" id="KKQ44158.1"/>
    </source>
</evidence>
<feature type="domain" description="Glycosyl transferase family 1" evidence="2">
    <location>
        <begin position="187"/>
        <end position="354"/>
    </location>
</feature>
<dbReference type="Gene3D" id="3.40.50.2000">
    <property type="entry name" value="Glycogen Phosphorylase B"/>
    <property type="match status" value="2"/>
</dbReference>
<dbReference type="EMBL" id="LBTR01000031">
    <property type="protein sequence ID" value="KKQ44158.1"/>
    <property type="molecule type" value="Genomic_DNA"/>
</dbReference>
<name>A0A0G0HLZ1_9BACT</name>
<dbReference type="PANTHER" id="PTHR46401">
    <property type="entry name" value="GLYCOSYLTRANSFERASE WBBK-RELATED"/>
    <property type="match status" value="1"/>
</dbReference>
<reference evidence="3 4" key="1">
    <citation type="journal article" date="2015" name="Nature">
        <title>rRNA introns, odd ribosomes, and small enigmatic genomes across a large radiation of phyla.</title>
        <authorList>
            <person name="Brown C.T."/>
            <person name="Hug L.A."/>
            <person name="Thomas B.C."/>
            <person name="Sharon I."/>
            <person name="Castelle C.J."/>
            <person name="Singh A."/>
            <person name="Wilkins M.J."/>
            <person name="Williams K.H."/>
            <person name="Banfield J.F."/>
        </authorList>
    </citation>
    <scope>NUCLEOTIDE SEQUENCE [LARGE SCALE GENOMIC DNA]</scope>
</reference>
<dbReference type="Proteomes" id="UP000034603">
    <property type="component" value="Unassembled WGS sequence"/>
</dbReference>
<dbReference type="SUPFAM" id="SSF53756">
    <property type="entry name" value="UDP-Glycosyltransferase/glycogen phosphorylase"/>
    <property type="match status" value="1"/>
</dbReference>
<dbReference type="PANTHER" id="PTHR46401:SF2">
    <property type="entry name" value="GLYCOSYLTRANSFERASE WBBK-RELATED"/>
    <property type="match status" value="1"/>
</dbReference>
<comment type="caution">
    <text evidence="3">The sequence shown here is derived from an EMBL/GenBank/DDBJ whole genome shotgun (WGS) entry which is preliminary data.</text>
</comment>
<dbReference type="Pfam" id="PF00534">
    <property type="entry name" value="Glycos_transf_1"/>
    <property type="match status" value="1"/>
</dbReference>
<proteinExistence type="predicted"/>
<dbReference type="GO" id="GO:0016757">
    <property type="term" value="F:glycosyltransferase activity"/>
    <property type="evidence" value="ECO:0007669"/>
    <property type="project" value="InterPro"/>
</dbReference>
<keyword evidence="1" id="KW-0808">Transferase</keyword>
<dbReference type="GO" id="GO:0009103">
    <property type="term" value="P:lipopolysaccharide biosynthetic process"/>
    <property type="evidence" value="ECO:0007669"/>
    <property type="project" value="TreeGrafter"/>
</dbReference>
<sequence length="380" mass="42891">MSKPKMAVVRAFPRIPEFGFYTKFSKFDIKLIGNTPSIDEYFKKNFPKVESVCLRLKPAWIIDPVKILFKEYTHKSWVYFDGLEKELEDCDVINISDTFYFYCRQCAEISKKENKQLVSVIWESYKNHPSRFVFPYSSNIKKTVVSLDLAILRSNRAKLFTDAIGIPTQKTKVIYKGVDRSFFSKKPKSNGSKPVKILYIGQLIESKGVIDLISAFEKLVEDGLKVELIIAGQGGLENIINNKSKSLPIKLLGKVSYSKLPDIYSSSDIFCSPSKDLKYFGIKTWEECFSYTLMEAQASGLPIATTISGGIPEEVGEGNILCNPGDVEAIYNGLKSYVEKPQLREIVGKENKKRAVVLFDAKVQAVKTEDAVISLINSRD</sequence>